<evidence type="ECO:0000313" key="2">
    <source>
        <dbReference type="Proteomes" id="UP000652761"/>
    </source>
</evidence>
<sequence>MSLIISVTSPIFRILVDRVFSACGGQREANVACVPCVCVFLGLTGPAFWACSTLDSSACHRDRKVYRVLNATEVAIAFIWPPWCVERLHAVVMADRRDWGGGGDDPEESTQQMIERIWESLTDIRMRMDRQAPVPPVIEEAVPVAPVPAQPRVELFYTVG</sequence>
<dbReference type="Proteomes" id="UP000652761">
    <property type="component" value="Unassembled WGS sequence"/>
</dbReference>
<dbReference type="EMBL" id="NMUH01000464">
    <property type="protein sequence ID" value="MQL79581.1"/>
    <property type="molecule type" value="Genomic_DNA"/>
</dbReference>
<comment type="caution">
    <text evidence="1">The sequence shown here is derived from an EMBL/GenBank/DDBJ whole genome shotgun (WGS) entry which is preliminary data.</text>
</comment>
<gene>
    <name evidence="1" type="ORF">Taro_012008</name>
</gene>
<evidence type="ECO:0000313" key="1">
    <source>
        <dbReference type="EMBL" id="MQL79581.1"/>
    </source>
</evidence>
<accession>A0A843U7V8</accession>
<dbReference type="AlphaFoldDB" id="A0A843U7V8"/>
<keyword evidence="2" id="KW-1185">Reference proteome</keyword>
<name>A0A843U7V8_COLES</name>
<protein>
    <submittedName>
        <fullName evidence="1">Uncharacterized protein</fullName>
    </submittedName>
</protein>
<proteinExistence type="predicted"/>
<reference evidence="1" key="1">
    <citation type="submission" date="2017-07" db="EMBL/GenBank/DDBJ databases">
        <title>Taro Niue Genome Assembly and Annotation.</title>
        <authorList>
            <person name="Atibalentja N."/>
            <person name="Keating K."/>
            <person name="Fields C.J."/>
        </authorList>
    </citation>
    <scope>NUCLEOTIDE SEQUENCE</scope>
    <source>
        <strain evidence="1">Niue_2</strain>
        <tissue evidence="1">Leaf</tissue>
    </source>
</reference>
<organism evidence="1 2">
    <name type="scientific">Colocasia esculenta</name>
    <name type="common">Wild taro</name>
    <name type="synonym">Arum esculentum</name>
    <dbReference type="NCBI Taxonomy" id="4460"/>
    <lineage>
        <taxon>Eukaryota</taxon>
        <taxon>Viridiplantae</taxon>
        <taxon>Streptophyta</taxon>
        <taxon>Embryophyta</taxon>
        <taxon>Tracheophyta</taxon>
        <taxon>Spermatophyta</taxon>
        <taxon>Magnoliopsida</taxon>
        <taxon>Liliopsida</taxon>
        <taxon>Araceae</taxon>
        <taxon>Aroideae</taxon>
        <taxon>Colocasieae</taxon>
        <taxon>Colocasia</taxon>
    </lineage>
</organism>